<reference evidence="2" key="1">
    <citation type="submission" date="2021-02" db="EMBL/GenBank/DDBJ databases">
        <authorList>
            <person name="Nowell W R."/>
        </authorList>
    </citation>
    <scope>NUCLEOTIDE SEQUENCE</scope>
</reference>
<comment type="caution">
    <text evidence="2">The sequence shown here is derived from an EMBL/GenBank/DDBJ whole genome shotgun (WGS) entry which is preliminary data.</text>
</comment>
<accession>A0A814QD74</accession>
<protein>
    <submittedName>
        <fullName evidence="2">Uncharacterized protein</fullName>
    </submittedName>
</protein>
<dbReference type="SUPFAM" id="SSF48403">
    <property type="entry name" value="Ankyrin repeat"/>
    <property type="match status" value="1"/>
</dbReference>
<dbReference type="PANTHER" id="PTHR24198">
    <property type="entry name" value="ANKYRIN REPEAT AND PROTEIN KINASE DOMAIN-CONTAINING PROTEIN"/>
    <property type="match status" value="1"/>
</dbReference>
<evidence type="ECO:0000256" key="1">
    <source>
        <dbReference type="SAM" id="MobiDB-lite"/>
    </source>
</evidence>
<dbReference type="Gene3D" id="1.25.40.20">
    <property type="entry name" value="Ankyrin repeat-containing domain"/>
    <property type="match status" value="1"/>
</dbReference>
<dbReference type="PANTHER" id="PTHR24198:SF165">
    <property type="entry name" value="ANKYRIN REPEAT-CONTAINING PROTEIN-RELATED"/>
    <property type="match status" value="1"/>
</dbReference>
<keyword evidence="3" id="KW-1185">Reference proteome</keyword>
<sequence length="393" mass="45354">MAYKSERQLVEAVEQCQLNKIIYLVEHGYNIYVQNTLGQNFLIHILQQQQRQEQSSLLSKKRFQLFQFLIKNYNLNIHSFDYHHKNVFNWATNLNCTQEALYLLNSNPGDIDILARDKSGSCSLHYAVEHGNEILVHTIVNYLVRYRLRFDIKDVHNNTPEDIAKKLGYTEIGNFLEQACRLTVFMSREIPDQKLRPQTNKSKRTTNTITTNTITSFSSSTSSSSSLLLDSSENFNLIETKINEAKRLDDWKTVAILRSSKKNSNNILQSIPEINKNTSSIPKLPLINNTKQSIGLAEQMLHLFEVQISPSYRRSFIPIYRRSINMNTGCQRPGYGSRKMSHASSRRRSSVLSLRKRDSEISQISISTIQEIQNRFSLPAVYKSHRQSLVTTN</sequence>
<dbReference type="AlphaFoldDB" id="A0A814QD74"/>
<dbReference type="InterPro" id="IPR036770">
    <property type="entry name" value="Ankyrin_rpt-contain_sf"/>
</dbReference>
<evidence type="ECO:0000313" key="2">
    <source>
        <dbReference type="EMBL" id="CAF1117505.1"/>
    </source>
</evidence>
<proteinExistence type="predicted"/>
<feature type="region of interest" description="Disordered" evidence="1">
    <location>
        <begin position="330"/>
        <end position="353"/>
    </location>
</feature>
<dbReference type="Proteomes" id="UP000663870">
    <property type="component" value="Unassembled WGS sequence"/>
</dbReference>
<gene>
    <name evidence="2" type="ORF">JXQ802_LOCUS20028</name>
</gene>
<organism evidence="2 3">
    <name type="scientific">Rotaria sordida</name>
    <dbReference type="NCBI Taxonomy" id="392033"/>
    <lineage>
        <taxon>Eukaryota</taxon>
        <taxon>Metazoa</taxon>
        <taxon>Spiralia</taxon>
        <taxon>Gnathifera</taxon>
        <taxon>Rotifera</taxon>
        <taxon>Eurotatoria</taxon>
        <taxon>Bdelloidea</taxon>
        <taxon>Philodinida</taxon>
        <taxon>Philodinidae</taxon>
        <taxon>Rotaria</taxon>
    </lineage>
</organism>
<name>A0A814QD74_9BILA</name>
<evidence type="ECO:0000313" key="3">
    <source>
        <dbReference type="Proteomes" id="UP000663870"/>
    </source>
</evidence>
<feature type="compositionally biased region" description="Basic residues" evidence="1">
    <location>
        <begin position="339"/>
        <end position="349"/>
    </location>
</feature>
<dbReference type="EMBL" id="CAJNOL010000563">
    <property type="protein sequence ID" value="CAF1117505.1"/>
    <property type="molecule type" value="Genomic_DNA"/>
</dbReference>